<evidence type="ECO:0000313" key="2">
    <source>
        <dbReference type="Proteomes" id="UP001595859"/>
    </source>
</evidence>
<keyword evidence="2" id="KW-1185">Reference proteome</keyword>
<reference evidence="2" key="1">
    <citation type="journal article" date="2019" name="Int. J. Syst. Evol. Microbiol.">
        <title>The Global Catalogue of Microorganisms (GCM) 10K type strain sequencing project: providing services to taxonomists for standard genome sequencing and annotation.</title>
        <authorList>
            <consortium name="The Broad Institute Genomics Platform"/>
            <consortium name="The Broad Institute Genome Sequencing Center for Infectious Disease"/>
            <person name="Wu L."/>
            <person name="Ma J."/>
        </authorList>
    </citation>
    <scope>NUCLEOTIDE SEQUENCE [LARGE SCALE GENOMIC DNA]</scope>
    <source>
        <strain evidence="2">ZS-22-S1</strain>
    </source>
</reference>
<dbReference type="RefSeq" id="WP_378058080.1">
    <property type="nucleotide sequence ID" value="NZ_JBHSIS010000009.1"/>
</dbReference>
<name>A0ABV9S385_9PSEU</name>
<protein>
    <submittedName>
        <fullName evidence="1">Uncharacterized protein</fullName>
    </submittedName>
</protein>
<proteinExistence type="predicted"/>
<gene>
    <name evidence="1" type="ORF">ACFPCV_21655</name>
</gene>
<organism evidence="1 2">
    <name type="scientific">Actinophytocola glycyrrhizae</name>
    <dbReference type="NCBI Taxonomy" id="2044873"/>
    <lineage>
        <taxon>Bacteria</taxon>
        <taxon>Bacillati</taxon>
        <taxon>Actinomycetota</taxon>
        <taxon>Actinomycetes</taxon>
        <taxon>Pseudonocardiales</taxon>
        <taxon>Pseudonocardiaceae</taxon>
    </lineage>
</organism>
<accession>A0ABV9S385</accession>
<dbReference type="Proteomes" id="UP001595859">
    <property type="component" value="Unassembled WGS sequence"/>
</dbReference>
<evidence type="ECO:0000313" key="1">
    <source>
        <dbReference type="EMBL" id="MFC4856117.1"/>
    </source>
</evidence>
<comment type="caution">
    <text evidence="1">The sequence shown here is derived from an EMBL/GenBank/DDBJ whole genome shotgun (WGS) entry which is preliminary data.</text>
</comment>
<dbReference type="EMBL" id="JBHSIS010000009">
    <property type="protein sequence ID" value="MFC4856117.1"/>
    <property type="molecule type" value="Genomic_DNA"/>
</dbReference>
<sequence length="134" mass="14023">MSSTLLARSRTGSLIYGMGTLNERGAVSNWATVDALGWSTSDHLHIALVGGSVVAHRDEAGAFAMGPKPYLVLPAAVRYRAGTRARDLVLVVADPNHDVLVVHPLVALDSMITTYHASLTTVGNSDGSRAGSGR</sequence>